<evidence type="ECO:0000313" key="3">
    <source>
        <dbReference type="Proteomes" id="UP001066276"/>
    </source>
</evidence>
<keyword evidence="3" id="KW-1185">Reference proteome</keyword>
<dbReference type="EMBL" id="JANPWB010000016">
    <property type="protein sequence ID" value="KAJ1082996.1"/>
    <property type="molecule type" value="Genomic_DNA"/>
</dbReference>
<reference evidence="2" key="1">
    <citation type="journal article" date="2022" name="bioRxiv">
        <title>Sequencing and chromosome-scale assembly of the giantPleurodeles waltlgenome.</title>
        <authorList>
            <person name="Brown T."/>
            <person name="Elewa A."/>
            <person name="Iarovenko S."/>
            <person name="Subramanian E."/>
            <person name="Araus A.J."/>
            <person name="Petzold A."/>
            <person name="Susuki M."/>
            <person name="Suzuki K.-i.T."/>
            <person name="Hayashi T."/>
            <person name="Toyoda A."/>
            <person name="Oliveira C."/>
            <person name="Osipova E."/>
            <person name="Leigh N.D."/>
            <person name="Simon A."/>
            <person name="Yun M.H."/>
        </authorList>
    </citation>
    <scope>NUCLEOTIDE SEQUENCE</scope>
    <source>
        <strain evidence="2">20211129_DDA</strain>
        <tissue evidence="2">Liver</tissue>
    </source>
</reference>
<feature type="region of interest" description="Disordered" evidence="1">
    <location>
        <begin position="20"/>
        <end position="47"/>
    </location>
</feature>
<proteinExistence type="predicted"/>
<comment type="caution">
    <text evidence="2">The sequence shown here is derived from an EMBL/GenBank/DDBJ whole genome shotgun (WGS) entry which is preliminary data.</text>
</comment>
<accession>A0AAV7KU33</accession>
<name>A0AAV7KU33_PLEWA</name>
<gene>
    <name evidence="2" type="ORF">NDU88_003157</name>
</gene>
<evidence type="ECO:0000256" key="1">
    <source>
        <dbReference type="SAM" id="MobiDB-lite"/>
    </source>
</evidence>
<protein>
    <submittedName>
        <fullName evidence="2">Uncharacterized protein</fullName>
    </submittedName>
</protein>
<evidence type="ECO:0000313" key="2">
    <source>
        <dbReference type="EMBL" id="KAJ1082996.1"/>
    </source>
</evidence>
<organism evidence="2 3">
    <name type="scientific">Pleurodeles waltl</name>
    <name type="common">Iberian ribbed newt</name>
    <dbReference type="NCBI Taxonomy" id="8319"/>
    <lineage>
        <taxon>Eukaryota</taxon>
        <taxon>Metazoa</taxon>
        <taxon>Chordata</taxon>
        <taxon>Craniata</taxon>
        <taxon>Vertebrata</taxon>
        <taxon>Euteleostomi</taxon>
        <taxon>Amphibia</taxon>
        <taxon>Batrachia</taxon>
        <taxon>Caudata</taxon>
        <taxon>Salamandroidea</taxon>
        <taxon>Salamandridae</taxon>
        <taxon>Pleurodelinae</taxon>
        <taxon>Pleurodeles</taxon>
    </lineage>
</organism>
<dbReference type="Proteomes" id="UP001066276">
    <property type="component" value="Chromosome 12"/>
</dbReference>
<sequence length="117" mass="13021">MASQRHHKKEGSLKDLFNKTLAKKAAQSGTPEVESGEAAGPGPLEGDGVPLMRAFMEQLFVSLREDFTTLKQKIAAGVKDLKIEVVDLGLHVDIIEQMHDTQEEELDCHRRELLTLQ</sequence>
<dbReference type="AlphaFoldDB" id="A0AAV7KU33"/>